<evidence type="ECO:0000313" key="1">
    <source>
        <dbReference type="EMBL" id="MBX32821.1"/>
    </source>
</evidence>
<reference evidence="1" key="1">
    <citation type="submission" date="2018-02" db="EMBL/GenBank/DDBJ databases">
        <title>Rhizophora mucronata_Transcriptome.</title>
        <authorList>
            <person name="Meera S.P."/>
            <person name="Sreeshan A."/>
            <person name="Augustine A."/>
        </authorList>
    </citation>
    <scope>NUCLEOTIDE SEQUENCE</scope>
    <source>
        <tissue evidence="1">Leaf</tissue>
    </source>
</reference>
<name>A0A2P2MRI6_RHIMU</name>
<sequence>MAPQTTDMKFLLTLHTTRESSNKLALCMKLQAVQTSKDHDVKKKRMTQ</sequence>
<protein>
    <submittedName>
        <fullName evidence="1">Uncharacterized protein</fullName>
    </submittedName>
</protein>
<proteinExistence type="predicted"/>
<accession>A0A2P2MRI6</accession>
<organism evidence="1">
    <name type="scientific">Rhizophora mucronata</name>
    <name type="common">Asiatic mangrove</name>
    <dbReference type="NCBI Taxonomy" id="61149"/>
    <lineage>
        <taxon>Eukaryota</taxon>
        <taxon>Viridiplantae</taxon>
        <taxon>Streptophyta</taxon>
        <taxon>Embryophyta</taxon>
        <taxon>Tracheophyta</taxon>
        <taxon>Spermatophyta</taxon>
        <taxon>Magnoliopsida</taxon>
        <taxon>eudicotyledons</taxon>
        <taxon>Gunneridae</taxon>
        <taxon>Pentapetalae</taxon>
        <taxon>rosids</taxon>
        <taxon>fabids</taxon>
        <taxon>Malpighiales</taxon>
        <taxon>Rhizophoraceae</taxon>
        <taxon>Rhizophora</taxon>
    </lineage>
</organism>
<dbReference type="EMBL" id="GGEC01052337">
    <property type="protein sequence ID" value="MBX32821.1"/>
    <property type="molecule type" value="Transcribed_RNA"/>
</dbReference>
<dbReference type="AlphaFoldDB" id="A0A2P2MRI6"/>